<dbReference type="SMART" id="SM00487">
    <property type="entry name" value="DEXDc"/>
    <property type="match status" value="1"/>
</dbReference>
<dbReference type="GO" id="GO:0003676">
    <property type="term" value="F:nucleic acid binding"/>
    <property type="evidence" value="ECO:0007669"/>
    <property type="project" value="InterPro"/>
</dbReference>
<dbReference type="SMART" id="SM00847">
    <property type="entry name" value="HA2"/>
    <property type="match status" value="1"/>
</dbReference>
<evidence type="ECO:0000313" key="8">
    <source>
        <dbReference type="EMBL" id="RUO52414.1"/>
    </source>
</evidence>
<keyword evidence="9" id="KW-1185">Reference proteome</keyword>
<dbReference type="InterPro" id="IPR011545">
    <property type="entry name" value="DEAD/DEAH_box_helicase_dom"/>
</dbReference>
<keyword evidence="3 8" id="KW-0347">Helicase</keyword>
<comment type="caution">
    <text evidence="8">The sequence shown here is derived from an EMBL/GenBank/DDBJ whole genome shotgun (WGS) entry which is preliminary data.</text>
</comment>
<dbReference type="GO" id="GO:0004386">
    <property type="term" value="F:helicase activity"/>
    <property type="evidence" value="ECO:0007669"/>
    <property type="project" value="UniProtKB-KW"/>
</dbReference>
<feature type="region of interest" description="Disordered" evidence="5">
    <location>
        <begin position="814"/>
        <end position="842"/>
    </location>
</feature>
<evidence type="ECO:0000259" key="7">
    <source>
        <dbReference type="PROSITE" id="PS51194"/>
    </source>
</evidence>
<dbReference type="InterPro" id="IPR014001">
    <property type="entry name" value="Helicase_ATP-bd"/>
</dbReference>
<feature type="domain" description="Helicase C-terminal" evidence="7">
    <location>
        <begin position="218"/>
        <end position="382"/>
    </location>
</feature>
<proteinExistence type="predicted"/>
<accession>A0A432XUY3</accession>
<dbReference type="Proteomes" id="UP000287649">
    <property type="component" value="Unassembled WGS sequence"/>
</dbReference>
<dbReference type="PROSITE" id="PS51194">
    <property type="entry name" value="HELICASE_CTER"/>
    <property type="match status" value="1"/>
</dbReference>
<dbReference type="Pfam" id="PF00271">
    <property type="entry name" value="Helicase_C"/>
    <property type="match status" value="1"/>
</dbReference>
<keyword evidence="4" id="KW-0067">ATP-binding</keyword>
<dbReference type="Pfam" id="PF08482">
    <property type="entry name" value="HrpB_C"/>
    <property type="match status" value="1"/>
</dbReference>
<dbReference type="InterPro" id="IPR007502">
    <property type="entry name" value="Helicase-assoc_dom"/>
</dbReference>
<evidence type="ECO:0000259" key="6">
    <source>
        <dbReference type="PROSITE" id="PS51192"/>
    </source>
</evidence>
<keyword evidence="2" id="KW-0378">Hydrolase</keyword>
<dbReference type="EMBL" id="PIPX01000003">
    <property type="protein sequence ID" value="RUO52414.1"/>
    <property type="molecule type" value="Genomic_DNA"/>
</dbReference>
<dbReference type="GO" id="GO:0005524">
    <property type="term" value="F:ATP binding"/>
    <property type="evidence" value="ECO:0007669"/>
    <property type="project" value="UniProtKB-KW"/>
</dbReference>
<evidence type="ECO:0000313" key="9">
    <source>
        <dbReference type="Proteomes" id="UP000287649"/>
    </source>
</evidence>
<dbReference type="GO" id="GO:0016787">
    <property type="term" value="F:hydrolase activity"/>
    <property type="evidence" value="ECO:0007669"/>
    <property type="project" value="UniProtKB-KW"/>
</dbReference>
<evidence type="ECO:0000256" key="3">
    <source>
        <dbReference type="ARBA" id="ARBA00022806"/>
    </source>
</evidence>
<evidence type="ECO:0000256" key="5">
    <source>
        <dbReference type="SAM" id="MobiDB-lite"/>
    </source>
</evidence>
<dbReference type="NCBIfam" id="TIGR01970">
    <property type="entry name" value="DEAH_box_HrpB"/>
    <property type="match status" value="1"/>
</dbReference>
<sequence>MCALLPLCYKTKLAASKLNDLPITALLPEVIAQLPGQKLVLQAPPGAGKSTALPLALLRAESWQGQRIVLLQPRRLAAISIAHYLAQQLGEAVGEQVGYHVRGEQRSSSSTRLLIVTEGTFTQYLQQDPELTGIGAVLFDEFHERNLFSDLSLAMLLEALPLRPDLGLLIMSATLPAEQIAQWLGDAKVLVSEGRQHPITMHYRAVPPRSEWLPHTATVVREAVQLAEHGVLVFLPGWREITHLAKTLDLGANIHVQPLHRQLTLAEQQAALQALPSGQKKVVLATNIAETSVTIPGIDVVVDSGRERRATFYPRHGLTRLATERISKAAATQRAGRAGRLGPGHCFRIWAEGDTQGLRDFDAPAVETEDLAGLVLEAKRWGSEVKDLKFLSSPNSVHLEVGEHLLKQLGVLDERGHLTKVGQQVAALGNEPRIARIAVAAQDLDEYARSKAALLLAQLEYPAAQQHLPLTAQQLGKQARQRWQWWQRKLGGREQVNDISVEEVATLALWGYPDRVALGRSASRSASRNANHRSSSDSYLVAYGGGAQFHGQDTRNGDALILILSMRLSERSADAIIDDFVALDRSQLDHPALDLHWQTELAWQGPQQRLQAVERQRLGAIVLAERPAQQQPSAAARVQLLVELVQRQHDLLENLLTADEVQQFLARVNLARQHLGAGQAWPDFHVEALRQELESWAAPYWQSLQSLAELQRWSPLAALQARLDYAQQQQLARLCPTHWQAPSGLRHRIDYQSELPTVALKLQEVFGEPVSPTICQNQVTLVLELLSPARRPLQRTADLASFWQNAYQQVKKEMKGRYPKHPWPDDPLQAQATQKTKRMLKQ</sequence>
<evidence type="ECO:0000256" key="2">
    <source>
        <dbReference type="ARBA" id="ARBA00022801"/>
    </source>
</evidence>
<dbReference type="InterPro" id="IPR013689">
    <property type="entry name" value="RNA_helicase_ATP-dep_HrpB_C"/>
</dbReference>
<dbReference type="InterPro" id="IPR001650">
    <property type="entry name" value="Helicase_C-like"/>
</dbReference>
<feature type="domain" description="Helicase ATP-binding" evidence="6">
    <location>
        <begin position="30"/>
        <end position="193"/>
    </location>
</feature>
<evidence type="ECO:0000256" key="1">
    <source>
        <dbReference type="ARBA" id="ARBA00022741"/>
    </source>
</evidence>
<dbReference type="Pfam" id="PF00270">
    <property type="entry name" value="DEAD"/>
    <property type="match status" value="1"/>
</dbReference>
<protein>
    <submittedName>
        <fullName evidence="8">ATP-dependent helicase HrpB</fullName>
    </submittedName>
</protein>
<gene>
    <name evidence="8" type="primary">hrpB</name>
    <name evidence="8" type="ORF">CWI70_11900</name>
</gene>
<dbReference type="InterPro" id="IPR010225">
    <property type="entry name" value="HrpB"/>
</dbReference>
<dbReference type="InterPro" id="IPR048333">
    <property type="entry name" value="HA2_WH"/>
</dbReference>
<reference evidence="9" key="1">
    <citation type="journal article" date="2018" name="Front. Microbiol.">
        <title>Genome-Based Analysis Reveals the Taxonomy and Diversity of the Family Idiomarinaceae.</title>
        <authorList>
            <person name="Liu Y."/>
            <person name="Lai Q."/>
            <person name="Shao Z."/>
        </authorList>
    </citation>
    <scope>NUCLEOTIDE SEQUENCE [LARGE SCALE GENOMIC DNA]</scope>
    <source>
        <strain evidence="9">PO-M2</strain>
    </source>
</reference>
<organism evidence="8 9">
    <name type="scientific">Pseudidiomarina homiensis</name>
    <dbReference type="NCBI Taxonomy" id="364198"/>
    <lineage>
        <taxon>Bacteria</taxon>
        <taxon>Pseudomonadati</taxon>
        <taxon>Pseudomonadota</taxon>
        <taxon>Gammaproteobacteria</taxon>
        <taxon>Alteromonadales</taxon>
        <taxon>Idiomarinaceae</taxon>
        <taxon>Pseudidiomarina</taxon>
    </lineage>
</organism>
<dbReference type="CDD" id="cd18791">
    <property type="entry name" value="SF2_C_RHA"/>
    <property type="match status" value="1"/>
</dbReference>
<dbReference type="FunFam" id="3.40.50.300:FF:002125">
    <property type="entry name" value="ATP-dependent helicase HrpB"/>
    <property type="match status" value="1"/>
</dbReference>
<dbReference type="Gene3D" id="1.20.120.1080">
    <property type="match status" value="1"/>
</dbReference>
<keyword evidence="1" id="KW-0547">Nucleotide-binding</keyword>
<dbReference type="SMART" id="SM00490">
    <property type="entry name" value="HELICc"/>
    <property type="match status" value="1"/>
</dbReference>
<dbReference type="CDD" id="cd17990">
    <property type="entry name" value="DEXHc_HrpB"/>
    <property type="match status" value="1"/>
</dbReference>
<dbReference type="PROSITE" id="PS51192">
    <property type="entry name" value="HELICASE_ATP_BIND_1"/>
    <property type="match status" value="1"/>
</dbReference>
<evidence type="ECO:0000256" key="4">
    <source>
        <dbReference type="ARBA" id="ARBA00022840"/>
    </source>
</evidence>
<dbReference type="InterPro" id="IPR049614">
    <property type="entry name" value="HrpB_DEXH"/>
</dbReference>
<dbReference type="PIRSF" id="PIRSF005496">
    <property type="entry name" value="ATP_hel_hrpB"/>
    <property type="match status" value="1"/>
</dbReference>
<dbReference type="InterPro" id="IPR027417">
    <property type="entry name" value="P-loop_NTPase"/>
</dbReference>
<dbReference type="Gene3D" id="3.40.50.300">
    <property type="entry name" value="P-loop containing nucleotide triphosphate hydrolases"/>
    <property type="match status" value="2"/>
</dbReference>
<dbReference type="PANTHER" id="PTHR43519">
    <property type="entry name" value="ATP-DEPENDENT RNA HELICASE HRPB"/>
    <property type="match status" value="1"/>
</dbReference>
<dbReference type="Pfam" id="PF04408">
    <property type="entry name" value="WHD_HA2"/>
    <property type="match status" value="1"/>
</dbReference>
<dbReference type="PANTHER" id="PTHR43519:SF1">
    <property type="entry name" value="ATP-DEPENDENT RNA HELICASE HRPB"/>
    <property type="match status" value="1"/>
</dbReference>
<dbReference type="SUPFAM" id="SSF52540">
    <property type="entry name" value="P-loop containing nucleoside triphosphate hydrolases"/>
    <property type="match status" value="1"/>
</dbReference>
<name>A0A432XUY3_9GAMM</name>
<dbReference type="AlphaFoldDB" id="A0A432XUY3"/>